<name>Q2FMU7_METHJ</name>
<dbReference type="NCBIfam" id="NF038353">
    <property type="entry name" value="FxLYD_dom"/>
    <property type="match status" value="1"/>
</dbReference>
<dbReference type="HOGENOM" id="CLU_1521875_0_0_2"/>
<dbReference type="RefSeq" id="WP_011447854.1">
    <property type="nucleotide sequence ID" value="NC_007796.1"/>
</dbReference>
<evidence type="ECO:0000313" key="1">
    <source>
        <dbReference type="EMBL" id="ABD40575.1"/>
    </source>
</evidence>
<gene>
    <name evidence="1" type="ordered locus">Mhun_0823</name>
</gene>
<keyword evidence="2" id="KW-1185">Reference proteome</keyword>
<dbReference type="Proteomes" id="UP000001941">
    <property type="component" value="Chromosome"/>
</dbReference>
<proteinExistence type="predicted"/>
<dbReference type="EMBL" id="CP000254">
    <property type="protein sequence ID" value="ABD40575.1"/>
    <property type="molecule type" value="Genomic_DNA"/>
</dbReference>
<sequence length="176" mass="20329">MRILQYLKKEVIVLSILIGAVVCILFSSPVFSDQVITIEDTGNSFPLYDSVQYQIQDTIQKEETEGRRLFISRPFGYLECTEDSQVNLSIRKTYIDRVARDKAYIKGEIRNLDDKTIDIIVITFNLFNADGDQIGNAYATIDYLEPKKTWKFTTDPITRSDFKFERYGSVFTGVYD</sequence>
<dbReference type="eggNOG" id="arCOG10172">
    <property type="taxonomic scope" value="Archaea"/>
</dbReference>
<dbReference type="EnsemblBacteria" id="ABD40575">
    <property type="protein sequence ID" value="ABD40575"/>
    <property type="gene ID" value="Mhun_0823"/>
</dbReference>
<dbReference type="OrthoDB" id="116498at2157"/>
<protein>
    <submittedName>
        <fullName evidence="1">Uncharacterized protein</fullName>
    </submittedName>
</protein>
<dbReference type="InterPro" id="IPR047676">
    <property type="entry name" value="FxLYD_dom"/>
</dbReference>
<evidence type="ECO:0000313" key="2">
    <source>
        <dbReference type="Proteomes" id="UP000001941"/>
    </source>
</evidence>
<dbReference type="AlphaFoldDB" id="Q2FMU7"/>
<dbReference type="KEGG" id="mhu:Mhun_0823"/>
<organism evidence="1 2">
    <name type="scientific">Methanospirillum hungatei JF-1 (strain ATCC 27890 / DSM 864 / NBRC 100397 / JF-1)</name>
    <dbReference type="NCBI Taxonomy" id="323259"/>
    <lineage>
        <taxon>Archaea</taxon>
        <taxon>Methanobacteriati</taxon>
        <taxon>Methanobacteriota</taxon>
        <taxon>Stenosarchaea group</taxon>
        <taxon>Methanomicrobia</taxon>
        <taxon>Methanomicrobiales</taxon>
        <taxon>Methanospirillaceae</taxon>
        <taxon>Methanospirillum</taxon>
    </lineage>
</organism>
<dbReference type="GeneID" id="3924961"/>
<accession>Q2FMU7</accession>
<reference evidence="2" key="1">
    <citation type="journal article" date="2016" name="Stand. Genomic Sci.">
        <title>Complete genome sequence of Methanospirillum hungatei type strain JF1.</title>
        <authorList>
            <person name="Gunsalus R.P."/>
            <person name="Cook L.E."/>
            <person name="Crable B."/>
            <person name="Rohlin L."/>
            <person name="McDonald E."/>
            <person name="Mouttaki H."/>
            <person name="Sieber J.R."/>
            <person name="Poweleit N."/>
            <person name="Zhou H."/>
            <person name="Lapidus A.L."/>
            <person name="Daligault H.E."/>
            <person name="Land M."/>
            <person name="Gilna P."/>
            <person name="Ivanova N."/>
            <person name="Kyrpides N."/>
            <person name="Culley D.E."/>
            <person name="McInerney M.J."/>
        </authorList>
    </citation>
    <scope>NUCLEOTIDE SEQUENCE [LARGE SCALE GENOMIC DNA]</scope>
    <source>
        <strain evidence="2">ATCC 27890 / DSM 864 / NBRC 100397 / JF-1</strain>
    </source>
</reference>
<dbReference type="STRING" id="323259.Mhun_0823"/>
<dbReference type="InParanoid" id="Q2FMU7"/>